<organism evidence="1 2">
    <name type="scientific">Demequina lutea</name>
    <dbReference type="NCBI Taxonomy" id="431489"/>
    <lineage>
        <taxon>Bacteria</taxon>
        <taxon>Bacillati</taxon>
        <taxon>Actinomycetota</taxon>
        <taxon>Actinomycetes</taxon>
        <taxon>Micrococcales</taxon>
        <taxon>Demequinaceae</taxon>
        <taxon>Demequina</taxon>
    </lineage>
</organism>
<proteinExistence type="predicted"/>
<dbReference type="EMBL" id="JACBZO010000001">
    <property type="protein sequence ID" value="NYI42048.1"/>
    <property type="molecule type" value="Genomic_DNA"/>
</dbReference>
<accession>A0A7Y9ZCD8</accession>
<evidence type="ECO:0000313" key="2">
    <source>
        <dbReference type="Proteomes" id="UP000547973"/>
    </source>
</evidence>
<dbReference type="AlphaFoldDB" id="A0A7Y9ZCD8"/>
<comment type="caution">
    <text evidence="1">The sequence shown here is derived from an EMBL/GenBank/DDBJ whole genome shotgun (WGS) entry which is preliminary data.</text>
</comment>
<dbReference type="Proteomes" id="UP000547973">
    <property type="component" value="Unassembled WGS sequence"/>
</dbReference>
<reference evidence="1 2" key="1">
    <citation type="submission" date="2020-07" db="EMBL/GenBank/DDBJ databases">
        <title>Sequencing the genomes of 1000 actinobacteria strains.</title>
        <authorList>
            <person name="Klenk H.-P."/>
        </authorList>
    </citation>
    <scope>NUCLEOTIDE SEQUENCE [LARGE SCALE GENOMIC DNA]</scope>
    <source>
        <strain evidence="1 2">DSM 19970</strain>
    </source>
</reference>
<protein>
    <submittedName>
        <fullName evidence="1">Uncharacterized protein</fullName>
    </submittedName>
</protein>
<sequence>MSGEAFYKPHVRVMGGCGDCNAVQEMREAEPGVWVLEVRHDPTCPTYRRIVARRNGVA</sequence>
<name>A0A7Y9ZCD8_9MICO</name>
<evidence type="ECO:0000313" key="1">
    <source>
        <dbReference type="EMBL" id="NYI42048.1"/>
    </source>
</evidence>
<gene>
    <name evidence="1" type="ORF">BKA03_002167</name>
</gene>
<keyword evidence="2" id="KW-1185">Reference proteome</keyword>
<dbReference type="RefSeq" id="WP_179398084.1">
    <property type="nucleotide sequence ID" value="NZ_BBRC01000019.1"/>
</dbReference>